<name>A0ABP9SPT0_9ACTN</name>
<reference evidence="2" key="1">
    <citation type="journal article" date="2019" name="Int. J. Syst. Evol. Microbiol.">
        <title>The Global Catalogue of Microorganisms (GCM) 10K type strain sequencing project: providing services to taxonomists for standard genome sequencing and annotation.</title>
        <authorList>
            <consortium name="The Broad Institute Genomics Platform"/>
            <consortium name="The Broad Institute Genome Sequencing Center for Infectious Disease"/>
            <person name="Wu L."/>
            <person name="Ma J."/>
        </authorList>
    </citation>
    <scope>NUCLEOTIDE SEQUENCE [LARGE SCALE GENOMIC DNA]</scope>
    <source>
        <strain evidence="2">JCM 18304</strain>
    </source>
</reference>
<dbReference type="EMBL" id="BAABJQ010000033">
    <property type="protein sequence ID" value="GAA5198471.1"/>
    <property type="molecule type" value="Genomic_DNA"/>
</dbReference>
<accession>A0ABP9SPT0</accession>
<comment type="caution">
    <text evidence="1">The sequence shown here is derived from an EMBL/GenBank/DDBJ whole genome shotgun (WGS) entry which is preliminary data.</text>
</comment>
<evidence type="ECO:0000313" key="2">
    <source>
        <dbReference type="Proteomes" id="UP001501570"/>
    </source>
</evidence>
<protein>
    <submittedName>
        <fullName evidence="1">Uncharacterized protein</fullName>
    </submittedName>
</protein>
<dbReference type="Proteomes" id="UP001501570">
    <property type="component" value="Unassembled WGS sequence"/>
</dbReference>
<organism evidence="1 2">
    <name type="scientific">Rugosimonospora acidiphila</name>
    <dbReference type="NCBI Taxonomy" id="556531"/>
    <lineage>
        <taxon>Bacteria</taxon>
        <taxon>Bacillati</taxon>
        <taxon>Actinomycetota</taxon>
        <taxon>Actinomycetes</taxon>
        <taxon>Micromonosporales</taxon>
        <taxon>Micromonosporaceae</taxon>
        <taxon>Rugosimonospora</taxon>
    </lineage>
</organism>
<dbReference type="SUPFAM" id="SSF51197">
    <property type="entry name" value="Clavaminate synthase-like"/>
    <property type="match status" value="1"/>
</dbReference>
<proteinExistence type="predicted"/>
<evidence type="ECO:0000313" key="1">
    <source>
        <dbReference type="EMBL" id="GAA5198471.1"/>
    </source>
</evidence>
<sequence length="70" mass="7980">MARLQVGRADMLTAEQHDEFQATGLLRLEGAFPAATAEAMCDRLWEFLASRYAIHRDERSTWTVEKPANQ</sequence>
<gene>
    <name evidence="1" type="ORF">GCM10023322_71970</name>
</gene>
<keyword evidence="2" id="KW-1185">Reference proteome</keyword>